<dbReference type="InterPro" id="IPR008928">
    <property type="entry name" value="6-hairpin_glycosidase_sf"/>
</dbReference>
<dbReference type="InterPro" id="IPR013783">
    <property type="entry name" value="Ig-like_fold"/>
</dbReference>
<dbReference type="Proteomes" id="UP000724148">
    <property type="component" value="Unassembled WGS sequence"/>
</dbReference>
<evidence type="ECO:0008006" key="3">
    <source>
        <dbReference type="Google" id="ProtNLM"/>
    </source>
</evidence>
<gene>
    <name evidence="1" type="ORF">HYT40_00360</name>
</gene>
<dbReference type="EMBL" id="JACOZA010000004">
    <property type="protein sequence ID" value="MBI2096600.1"/>
    <property type="molecule type" value="Genomic_DNA"/>
</dbReference>
<reference evidence="1" key="1">
    <citation type="submission" date="2020-07" db="EMBL/GenBank/DDBJ databases">
        <title>Huge and variable diversity of episymbiotic CPR bacteria and DPANN archaea in groundwater ecosystems.</title>
        <authorList>
            <person name="He C.Y."/>
            <person name="Keren R."/>
            <person name="Whittaker M."/>
            <person name="Farag I.F."/>
            <person name="Doudna J."/>
            <person name="Cate J.H.D."/>
            <person name="Banfield J.F."/>
        </authorList>
    </citation>
    <scope>NUCLEOTIDE SEQUENCE</scope>
    <source>
        <strain evidence="1">NC_groundwater_193_Ag_S-0.1um_51_7</strain>
    </source>
</reference>
<dbReference type="Pfam" id="PF17957">
    <property type="entry name" value="Big_7"/>
    <property type="match status" value="1"/>
</dbReference>
<comment type="caution">
    <text evidence="1">The sequence shown here is derived from an EMBL/GenBank/DDBJ whole genome shotgun (WGS) entry which is preliminary data.</text>
</comment>
<dbReference type="GO" id="GO:0046872">
    <property type="term" value="F:metal ion binding"/>
    <property type="evidence" value="ECO:0007669"/>
    <property type="project" value="InterPro"/>
</dbReference>
<sequence>GASASFTPTSCNPTCSTTLTLTTAPTTPAGTYTITVTGSPLGKATTFTLTVTAPTDTIPPTVSMTAPINGSTVSGTITVSASAFDNIGVVGVQFRRYNVNLGVEDTSAPYGISWDTRQVPNGTQVLYAVARDGAGNRATSTTITVTTSNDLAPPVISGVSQNVGRTSAAITWTTDEPATSKIWYEPELQGDSYGFSTAFDATLVTSHSQTITNLYPGQPYHYRIDSKDVAGNIKGAYGSFTTVAPDPSLAYDFDLVLTGPQHVVQGQQIFFDFNTYDLAGVNPSTNGIRLVFLGGVPTNSTAKFLDGAGRPTLDTYYTYGTPYGRMMVQTTASTPLGSYLLQVNATAGSVSKTKAYMIIVDPMPIALATQPAIPPSIPSLSTWEGNMKTLGTKWCKEYKEAGGAGNNAWDYDAERVFYQIADYTKDSYWNLCSQYAEKFYRDNYVIPNNGGTVGYFTYPHGMYQDYVRTGDTLSKDALVMMSQNSAYARSGGAAHYNFSRETAFILETYDAVTILGEQKEFLTRPVDYALGHIDQWFVSKTVRYIKPFQVGLTMEALIENYERTRDPRIPAAIKIAADGLWDCCWIAQDRGFYYTSSHDPLTGKPYYSLNLLIAPAYAWLYQLTGNPTYQQIGDQIFSGGVDQSYSDMDWAQKNFSQNYSWSFDYVKWRK</sequence>
<proteinExistence type="predicted"/>
<dbReference type="GO" id="GO:0005975">
    <property type="term" value="P:carbohydrate metabolic process"/>
    <property type="evidence" value="ECO:0007669"/>
    <property type="project" value="InterPro"/>
</dbReference>
<dbReference type="SUPFAM" id="SSF48208">
    <property type="entry name" value="Six-hairpin glycosidases"/>
    <property type="match status" value="1"/>
</dbReference>
<protein>
    <recommendedName>
        <fullName evidence="3">Fibronectin type-III domain-containing protein</fullName>
    </recommendedName>
</protein>
<evidence type="ECO:0000313" key="2">
    <source>
        <dbReference type="Proteomes" id="UP000724148"/>
    </source>
</evidence>
<dbReference type="SUPFAM" id="SSF49363">
    <property type="entry name" value="Purple acid phosphatase, N-terminal domain"/>
    <property type="match status" value="1"/>
</dbReference>
<dbReference type="AlphaFoldDB" id="A0A931SAV7"/>
<dbReference type="InterPro" id="IPR003961">
    <property type="entry name" value="FN3_dom"/>
</dbReference>
<dbReference type="CDD" id="cd00063">
    <property type="entry name" value="FN3"/>
    <property type="match status" value="1"/>
</dbReference>
<name>A0A931SAV7_9BACT</name>
<evidence type="ECO:0000313" key="1">
    <source>
        <dbReference type="EMBL" id="MBI2096600.1"/>
    </source>
</evidence>
<accession>A0A931SAV7</accession>
<feature type="non-terminal residue" evidence="1">
    <location>
        <position position="1"/>
    </location>
</feature>
<dbReference type="Gene3D" id="2.60.40.10">
    <property type="entry name" value="Immunoglobulins"/>
    <property type="match status" value="1"/>
</dbReference>
<dbReference type="GO" id="GO:0003993">
    <property type="term" value="F:acid phosphatase activity"/>
    <property type="evidence" value="ECO:0007669"/>
    <property type="project" value="InterPro"/>
</dbReference>
<dbReference type="InterPro" id="IPR008963">
    <property type="entry name" value="Purple_acid_Pase-like_N"/>
</dbReference>
<organism evidence="1 2">
    <name type="scientific">Candidatus Sungiibacteriota bacterium</name>
    <dbReference type="NCBI Taxonomy" id="2750080"/>
    <lineage>
        <taxon>Bacteria</taxon>
        <taxon>Candidatus Sungiibacteriota</taxon>
    </lineage>
</organism>
<dbReference type="Gene3D" id="2.60.40.380">
    <property type="entry name" value="Purple acid phosphatase-like, N-terminal"/>
    <property type="match status" value="1"/>
</dbReference>